<evidence type="ECO:0000313" key="1">
    <source>
        <dbReference type="EMBL" id="CCG85507.1"/>
    </source>
</evidence>
<proteinExistence type="predicted"/>
<dbReference type="Proteomes" id="UP000018217">
    <property type="component" value="Unassembled WGS sequence"/>
</dbReference>
<evidence type="ECO:0000313" key="2">
    <source>
        <dbReference type="Proteomes" id="UP000018217"/>
    </source>
</evidence>
<dbReference type="RefSeq" id="WP_023653366.1">
    <property type="nucleotide sequence ID" value="NZ_CAHS01000002.1"/>
</dbReference>
<name>V5Z2T5_9GAMM</name>
<protein>
    <submittedName>
        <fullName evidence="1">Regulatory protein, LysR</fullName>
    </submittedName>
</protein>
<reference evidence="1 2" key="1">
    <citation type="journal article" date="2013" name="Syst. Appl. Microbiol.">
        <title>Phylogenetic position and virulence apparatus of the pear flower necrosis pathogen Erwinia piriflorinigrans CFBP 5888T as assessed by comparative genomics.</title>
        <authorList>
            <person name="Smits T.H."/>
            <person name="Rezzonico F."/>
            <person name="Lopez M.M."/>
            <person name="Blom J."/>
            <person name="Goesmann A."/>
            <person name="Frey J.E."/>
            <person name="Duffy B."/>
        </authorList>
    </citation>
    <scope>NUCLEOTIDE SEQUENCE [LARGE SCALE GENOMIC DNA]</scope>
    <source>
        <strain evidence="2">CFBP5888</strain>
    </source>
</reference>
<accession>V5Z2T5</accession>
<comment type="caution">
    <text evidence="1">The sequence shown here is derived from an EMBL/GenBank/DDBJ whole genome shotgun (WGS) entry which is preliminary data.</text>
</comment>
<sequence>MALIQDLNGCRSLLELLLASGQGWALLPVHIMAEQQGNITRIETEMGRGGLVCPMVAIWLLG</sequence>
<dbReference type="EMBL" id="CAHS01000002">
    <property type="protein sequence ID" value="CCG85507.1"/>
    <property type="molecule type" value="Genomic_DNA"/>
</dbReference>
<keyword evidence="2" id="KW-1185">Reference proteome</keyword>
<dbReference type="OrthoDB" id="196624at2"/>
<gene>
    <name evidence="1" type="ORF">EPIR_0142</name>
</gene>
<organism evidence="1 2">
    <name type="scientific">Erwinia piriflorinigrans CFBP 5888</name>
    <dbReference type="NCBI Taxonomy" id="1161919"/>
    <lineage>
        <taxon>Bacteria</taxon>
        <taxon>Pseudomonadati</taxon>
        <taxon>Pseudomonadota</taxon>
        <taxon>Gammaproteobacteria</taxon>
        <taxon>Enterobacterales</taxon>
        <taxon>Erwiniaceae</taxon>
        <taxon>Erwinia</taxon>
    </lineage>
</organism>
<dbReference type="STRING" id="1161919.EPIR_0142"/>
<dbReference type="AlphaFoldDB" id="V5Z2T5"/>